<dbReference type="Gene3D" id="3.30.457.10">
    <property type="entry name" value="Copper amine oxidase-like, N-terminal domain"/>
    <property type="match status" value="1"/>
</dbReference>
<dbReference type="PROSITE" id="PS00018">
    <property type="entry name" value="EF_HAND_1"/>
    <property type="match status" value="2"/>
</dbReference>
<feature type="compositionally biased region" description="Polar residues" evidence="4">
    <location>
        <begin position="1017"/>
        <end position="1029"/>
    </location>
</feature>
<dbReference type="NCBIfam" id="TIGR02543">
    <property type="entry name" value="List_Bact_rpt"/>
    <property type="match status" value="1"/>
</dbReference>
<proteinExistence type="predicted"/>
<protein>
    <submittedName>
        <fullName evidence="7">Internalin-J</fullName>
    </submittedName>
</protein>
<dbReference type="Pfam" id="PF09479">
    <property type="entry name" value="Flg_new"/>
    <property type="match status" value="11"/>
</dbReference>
<dbReference type="Proteomes" id="UP000377798">
    <property type="component" value="Unassembled WGS sequence"/>
</dbReference>
<evidence type="ECO:0000256" key="3">
    <source>
        <dbReference type="ARBA" id="ARBA00022737"/>
    </source>
</evidence>
<feature type="region of interest" description="Disordered" evidence="4">
    <location>
        <begin position="1012"/>
        <end position="1041"/>
    </location>
</feature>
<organism evidence="7 8">
    <name type="scientific">Urinicoccus massiliensis</name>
    <dbReference type="NCBI Taxonomy" id="1723382"/>
    <lineage>
        <taxon>Bacteria</taxon>
        <taxon>Bacillati</taxon>
        <taxon>Bacillota</taxon>
        <taxon>Tissierellia</taxon>
        <taxon>Tissierellales</taxon>
        <taxon>Peptoniphilaceae</taxon>
        <taxon>Urinicoccus</taxon>
    </lineage>
</organism>
<keyword evidence="3" id="KW-0677">Repeat</keyword>
<evidence type="ECO:0000259" key="6">
    <source>
        <dbReference type="Pfam" id="PF07833"/>
    </source>
</evidence>
<dbReference type="InterPro" id="IPR036582">
    <property type="entry name" value="Mao_N_sf"/>
</dbReference>
<dbReference type="Gene3D" id="3.80.10.10">
    <property type="entry name" value="Ribonuclease Inhibitor"/>
    <property type="match status" value="3"/>
</dbReference>
<dbReference type="SUPFAM" id="SSF52058">
    <property type="entry name" value="L domain-like"/>
    <property type="match status" value="2"/>
</dbReference>
<dbReference type="InterPro" id="IPR042229">
    <property type="entry name" value="Listeria/Bacterioides_rpt_sf"/>
</dbReference>
<feature type="region of interest" description="Disordered" evidence="4">
    <location>
        <begin position="1398"/>
        <end position="1422"/>
    </location>
</feature>
<sequence length="1717" mass="189922">MKKKRERPIAMLLAMMMLVMNLIVSPVWAAPGDVAINETNFPDETFREYVKTKFDTDKNGILSQEELNEVTGIEVRDKGITTLQGIEYFTGLMGLDCSKNKLTALNLSKNTKLSFIYCEKNQLESLDLSHNKDLGVIICRQNKLKTLDLTYNTELRRLLCSINQLTNLDLSTNSKLTEIDCASNKLKTLELTNKTNLEELYCDQNQLTTLELTNDTKLKILSCRYNQLTTLDLTNKTNLEKLYCDSNQLTTLDLTNKTNLETLHCRDNQLATLDLSTNPKLKEINCEKNKLSELDLSHNTNLETLDCSDNQLKTLNLDTNTKLSHLYCHSNQLAALDLNDNIDSISFYGPYQKIYVSLPVDSTSLDLATLADNFDSEKVSDLKGQTITGTTLSLDGQPKEVFYKYKVSTNRELWVTLKIIYGEAFKVTFDRNKGLGYMDPLSLKAGSSYELPTCYFTPPEGKVFDKWEVNGTKYDAGDSITVNGDMTIKAIWKVFEEIAILEINEDTFPDANFRKYVSEKIDTSGNGTLSQEELDAVTAINVENKEITDLKGVEHFTELTKLNCNNNKLTTLNLTNNTKLENLSCLHNKLKSLDLSQNTNLKSLDCKQNQLTALNLTNNTKLIRLYCSYNDLTTLDLSKNKNLGTLYCNHNKLTNLDLSQNTNLTWINCQDNQLTNLDLSNNSKVKRFDGSGQVYDIKVSGSTLKFDLKSLPGKFDSSMASDWVGGKVDTVDSNILNLNNDPKPTEVKYNYKVNNGDKNIDVTLKVKYGNFVTITFNANGHGTAPADIIVNKGTIATAPTDPTDTENDFGGWYKEAGCTNKFDFTKPVNESITLYAKWTAKVVIPPPTETVTITFNANGHGTPTNPITVNKGEIATAPADPTDTENDFGGWYKEAGCTNKFDFTKPVNESITLYAKWTAKVVIPPPTETVTITFNANGHGTAPEPITVNKGEIATAPTDPTDTENDFGGWYKEAGCTNKFDFTKPINESITLYAKWTEKTPPTPETVTITFDANGHGTPTNPITVNKGTVATAPTDPTDTENDFGGWYKEAGCTNKFDFTKPINESITLYAKWTEKTPPTPETVTITFDANGHGTPTNPITVNKGTVATAPTDPTDTENDFGGWYKEAGCTNKFDFTKPVNESITLYAKWTEKTPPTPETVTITFDANGHGTPTNPITVNKGEIATAPADPTDTENDFGGWYKEAGCTNKFDFTKPVNESITLYAKWTAKTPPAVETVTITFDANGHGTPTNPITVNKGEIATAPADPTDTENDFGGWYKEAGCTNKFDFTKPVNESITLYAKWTAKTPPAVETVTITFDANGHGTPTNPITVNKGTVATAPTDPTDTENDFGGWYKEAGCTNKFDFTKPINESITLYAKWTAKTPPTPETVTITFDANGHGTPTNPITVNKGTVATAPTDPTDTENDFGGWYKEAACTNKFDFPQAVNENITLYAKWTEKTPPTPVTVTITFDKNGGSGTMADVIKTKDESYTLPACGFTPPAGKEFKAWQVDGTEKNVGDKIVLNGDKNIKAVWKDIGSLPPTPPTPYTPYPWTVYPGWYYNFEPPKAKEEKPATKMEMDWKIELAIGISTIDRKINGTDSKIKMDVAPYIKDGRTMLPIRSVAEALGFEVEWNKSTRTVLLKDNTTRVEIPVDTNKIIVNGTVYTSDVKPEIKNNRTMLPIANIARALGLKDGKDIIWNSKSKTVTIYRSILVK</sequence>
<dbReference type="RefSeq" id="WP_131749170.1">
    <property type="nucleotide sequence ID" value="NZ_CAACYI010000001.1"/>
</dbReference>
<dbReference type="GO" id="GO:0035591">
    <property type="term" value="F:signaling adaptor activity"/>
    <property type="evidence" value="ECO:0007669"/>
    <property type="project" value="TreeGrafter"/>
</dbReference>
<evidence type="ECO:0000313" key="7">
    <source>
        <dbReference type="EMBL" id="VFB16539.1"/>
    </source>
</evidence>
<comment type="subcellular location">
    <subcellularLocation>
        <location evidence="1">Cell envelope</location>
    </subcellularLocation>
</comment>
<name>A0A8H2M501_9FIRM</name>
<evidence type="ECO:0000313" key="8">
    <source>
        <dbReference type="Proteomes" id="UP000377798"/>
    </source>
</evidence>
<gene>
    <name evidence="7" type="primary">inlJ</name>
    <name evidence="7" type="ORF">NCTC13150_01088</name>
</gene>
<feature type="domain" description="Copper amine oxidase-like N-terminal" evidence="6">
    <location>
        <begin position="1603"/>
        <end position="1710"/>
    </location>
</feature>
<evidence type="ECO:0000256" key="4">
    <source>
        <dbReference type="SAM" id="MobiDB-lite"/>
    </source>
</evidence>
<dbReference type="SUPFAM" id="SSF55383">
    <property type="entry name" value="Copper amine oxidase, domain N"/>
    <property type="match status" value="1"/>
</dbReference>
<dbReference type="InterPro" id="IPR012854">
    <property type="entry name" value="Cu_amine_oxidase-like_N"/>
</dbReference>
<dbReference type="PANTHER" id="PTHR47566">
    <property type="match status" value="1"/>
</dbReference>
<dbReference type="InterPro" id="IPR013378">
    <property type="entry name" value="InlB-like_B-rpt"/>
</dbReference>
<reference evidence="7 8" key="1">
    <citation type="submission" date="2019-02" db="EMBL/GenBank/DDBJ databases">
        <authorList>
            <consortium name="Pathogen Informatics"/>
        </authorList>
    </citation>
    <scope>NUCLEOTIDE SEQUENCE [LARGE SCALE GENOMIC DNA]</scope>
    <source>
        <strain evidence="7 8">3012STDY7089603</strain>
    </source>
</reference>
<dbReference type="PANTHER" id="PTHR47566:SF1">
    <property type="entry name" value="PROTEIN NUD1"/>
    <property type="match status" value="1"/>
</dbReference>
<comment type="caution">
    <text evidence="7">The sequence shown here is derived from an EMBL/GenBank/DDBJ whole genome shotgun (WGS) entry which is preliminary data.</text>
</comment>
<feature type="compositionally biased region" description="Polar residues" evidence="4">
    <location>
        <begin position="1094"/>
        <end position="1106"/>
    </location>
</feature>
<accession>A0A8H2M501</accession>
<keyword evidence="2" id="KW-0433">Leucine-rich repeat</keyword>
<evidence type="ECO:0000256" key="2">
    <source>
        <dbReference type="ARBA" id="ARBA00022614"/>
    </source>
</evidence>
<dbReference type="Pfam" id="PF07833">
    <property type="entry name" value="Cu_amine_oxidN1"/>
    <property type="match status" value="1"/>
</dbReference>
<keyword evidence="5" id="KW-0732">Signal</keyword>
<feature type="region of interest" description="Disordered" evidence="4">
    <location>
        <begin position="1328"/>
        <end position="1349"/>
    </location>
</feature>
<dbReference type="GO" id="GO:0030313">
    <property type="term" value="C:cell envelope"/>
    <property type="evidence" value="ECO:0007669"/>
    <property type="project" value="UniProtKB-SubCell"/>
</dbReference>
<feature type="signal peptide" evidence="5">
    <location>
        <begin position="1"/>
        <end position="29"/>
    </location>
</feature>
<dbReference type="InterPro" id="IPR032675">
    <property type="entry name" value="LRR_dom_sf"/>
</dbReference>
<dbReference type="EMBL" id="CAACYI010000001">
    <property type="protein sequence ID" value="VFB16539.1"/>
    <property type="molecule type" value="Genomic_DNA"/>
</dbReference>
<dbReference type="Gene3D" id="2.60.40.4270">
    <property type="entry name" value="Listeria-Bacteroides repeat domain"/>
    <property type="match status" value="10"/>
</dbReference>
<feature type="compositionally biased region" description="Polar residues" evidence="4">
    <location>
        <begin position="1328"/>
        <end position="1337"/>
    </location>
</feature>
<feature type="compositionally biased region" description="Polar residues" evidence="4">
    <location>
        <begin position="1398"/>
        <end position="1414"/>
    </location>
</feature>
<feature type="region of interest" description="Disordered" evidence="4">
    <location>
        <begin position="1089"/>
        <end position="1118"/>
    </location>
</feature>
<keyword evidence="8" id="KW-1185">Reference proteome</keyword>
<evidence type="ECO:0000256" key="5">
    <source>
        <dbReference type="SAM" id="SignalP"/>
    </source>
</evidence>
<evidence type="ECO:0000256" key="1">
    <source>
        <dbReference type="ARBA" id="ARBA00004196"/>
    </source>
</evidence>
<feature type="chain" id="PRO_5034619052" evidence="5">
    <location>
        <begin position="30"/>
        <end position="1717"/>
    </location>
</feature>
<dbReference type="InterPro" id="IPR018247">
    <property type="entry name" value="EF_Hand_1_Ca_BS"/>
</dbReference>
<dbReference type="Pfam" id="PF23952">
    <property type="entry name" value="LRR_EndoS"/>
    <property type="match status" value="1"/>
</dbReference>
<dbReference type="InterPro" id="IPR052574">
    <property type="entry name" value="CDIRP"/>
</dbReference>